<dbReference type="GO" id="GO:0009294">
    <property type="term" value="P:DNA-mediated transformation"/>
    <property type="evidence" value="ECO:0007669"/>
    <property type="project" value="InterPro"/>
</dbReference>
<dbReference type="PATRIC" id="fig|1423820.4.peg.691"/>
<dbReference type="Pfam" id="PF02481">
    <property type="entry name" value="DNA_processg_A"/>
    <property type="match status" value="1"/>
</dbReference>
<evidence type="ECO:0000256" key="1">
    <source>
        <dbReference type="ARBA" id="ARBA00006525"/>
    </source>
</evidence>
<dbReference type="PANTHER" id="PTHR43022">
    <property type="entry name" value="PROTEIN SMF"/>
    <property type="match status" value="1"/>
</dbReference>
<dbReference type="Gene3D" id="3.40.50.450">
    <property type="match status" value="1"/>
</dbReference>
<name>A0A0R1ZBG3_9LACO</name>
<dbReference type="STRING" id="1423820.FC64_GL000681"/>
<organism evidence="3 4">
    <name type="scientific">Ligilactobacillus araffinosus DSM 20653</name>
    <dbReference type="NCBI Taxonomy" id="1423820"/>
    <lineage>
        <taxon>Bacteria</taxon>
        <taxon>Bacillati</taxon>
        <taxon>Bacillota</taxon>
        <taxon>Bacilli</taxon>
        <taxon>Lactobacillales</taxon>
        <taxon>Lactobacillaceae</taxon>
        <taxon>Ligilactobacillus</taxon>
    </lineage>
</organism>
<dbReference type="EMBL" id="AYYZ01000025">
    <property type="protein sequence ID" value="KRM52256.1"/>
    <property type="molecule type" value="Genomic_DNA"/>
</dbReference>
<evidence type="ECO:0000259" key="2">
    <source>
        <dbReference type="Pfam" id="PF02481"/>
    </source>
</evidence>
<dbReference type="AlphaFoldDB" id="A0A0R1ZBG3"/>
<accession>A0A0R1ZBG3</accession>
<protein>
    <submittedName>
        <fullName evidence="3">Dna processing protein</fullName>
    </submittedName>
</protein>
<feature type="domain" description="Smf/DprA SLOG" evidence="2">
    <location>
        <begin position="75"/>
        <end position="284"/>
    </location>
</feature>
<dbReference type="Proteomes" id="UP000051291">
    <property type="component" value="Unassembled WGS sequence"/>
</dbReference>
<comment type="caution">
    <text evidence="3">The sequence shown here is derived from an EMBL/GenBank/DDBJ whole genome shotgun (WGS) entry which is preliminary data.</text>
</comment>
<keyword evidence="4" id="KW-1185">Reference proteome</keyword>
<comment type="similarity">
    <text evidence="1">Belongs to the DprA/Smf family.</text>
</comment>
<dbReference type="RefSeq" id="WP_057906612.1">
    <property type="nucleotide sequence ID" value="NZ_AYYZ01000025.1"/>
</dbReference>
<gene>
    <name evidence="3" type="ORF">FC64_GL000681</name>
</gene>
<dbReference type="InterPro" id="IPR057666">
    <property type="entry name" value="DrpA_SLOG"/>
</dbReference>
<dbReference type="SUPFAM" id="SSF102405">
    <property type="entry name" value="MCP/YpsA-like"/>
    <property type="match status" value="1"/>
</dbReference>
<sequence>MSFEEFILRVRACIGIGLATEFKIYQFIKRNKRIPNLNDLIQIMDKKYAIASDVYMRIFSKETTDLLQRTLAFSKFITIFDQAYPPKLREIYHPPLVLFYRGNLELLQKKMLAIVGARQHSSYSNEVLQGLIPSIVQNKIITISGLAQGVDSLCHRLTINSGGYTVGVIGTGMNRVYPRCNQELQHEMMQNHLVISEYVYDEEPRAWHFPERNRIIAGLCDSLMVTEAKERSGSLITANLALQENRNVLAVPGKINAILSRGCNLLIREGAKPILESQDILEEFLIQ</sequence>
<dbReference type="NCBIfam" id="TIGR00732">
    <property type="entry name" value="dprA"/>
    <property type="match status" value="1"/>
</dbReference>
<proteinExistence type="inferred from homology"/>
<dbReference type="PANTHER" id="PTHR43022:SF1">
    <property type="entry name" value="PROTEIN SMF"/>
    <property type="match status" value="1"/>
</dbReference>
<evidence type="ECO:0000313" key="4">
    <source>
        <dbReference type="Proteomes" id="UP000051291"/>
    </source>
</evidence>
<evidence type="ECO:0000313" key="3">
    <source>
        <dbReference type="EMBL" id="KRM52256.1"/>
    </source>
</evidence>
<reference evidence="3 4" key="1">
    <citation type="journal article" date="2015" name="Genome Announc.">
        <title>Expanding the biotechnology potential of lactobacilli through comparative genomics of 213 strains and associated genera.</title>
        <authorList>
            <person name="Sun Z."/>
            <person name="Harris H.M."/>
            <person name="McCann A."/>
            <person name="Guo C."/>
            <person name="Argimon S."/>
            <person name="Zhang W."/>
            <person name="Yang X."/>
            <person name="Jeffery I.B."/>
            <person name="Cooney J.C."/>
            <person name="Kagawa T.F."/>
            <person name="Liu W."/>
            <person name="Song Y."/>
            <person name="Salvetti E."/>
            <person name="Wrobel A."/>
            <person name="Rasinkangas P."/>
            <person name="Parkhill J."/>
            <person name="Rea M.C."/>
            <person name="O'Sullivan O."/>
            <person name="Ritari J."/>
            <person name="Douillard F.P."/>
            <person name="Paul Ross R."/>
            <person name="Yang R."/>
            <person name="Briner A.E."/>
            <person name="Felis G.E."/>
            <person name="de Vos W.M."/>
            <person name="Barrangou R."/>
            <person name="Klaenhammer T.R."/>
            <person name="Caufield P.W."/>
            <person name="Cui Y."/>
            <person name="Zhang H."/>
            <person name="O'Toole P.W."/>
        </authorList>
    </citation>
    <scope>NUCLEOTIDE SEQUENCE [LARGE SCALE GENOMIC DNA]</scope>
    <source>
        <strain evidence="3 4">DSM 20653</strain>
    </source>
</reference>
<dbReference type="InterPro" id="IPR003488">
    <property type="entry name" value="DprA"/>
</dbReference>